<dbReference type="Gene3D" id="3.60.15.10">
    <property type="entry name" value="Ribonuclease Z/Hydroxyacylglutathione hydrolase-like"/>
    <property type="match status" value="1"/>
</dbReference>
<keyword evidence="3" id="KW-1185">Reference proteome</keyword>
<dbReference type="Proteomes" id="UP000008561">
    <property type="component" value="Chromosome"/>
</dbReference>
<sequence>MKRTMTQHPRMLRIADHLYLVRAPAKGRFPFCHGFLFCGGGQTLMIDAGLGPELTQEIDRLCRIDILVISHSHPDHILNWHLLEDRTLLLPRQTPDSVTDLDRLGVRYTGTPERGAHWVNAIGRPLGLRPFRKPDGRFDNGHIFALGPARIEAIHAPGHLDDHYCFFDHGSGTLITTDIDFSGFGPWYGNPEGAIKPFQESIRRLMELPYRRVCASHRLPHEGDATQLFEGFLDGFERQKQTVFALLGKEGKTLEEMVAHSPFYKNRFPDRIIQHTFEEQMIAKLLALLEEEGRVIQDHGRFMPAA</sequence>
<dbReference type="InterPro" id="IPR036866">
    <property type="entry name" value="RibonucZ/Hydroxyglut_hydro"/>
</dbReference>
<reference evidence="2 3" key="1">
    <citation type="submission" date="2007-10" db="EMBL/GenBank/DDBJ databases">
        <title>Complete sequence of Desulfococcus oleovorans Hxd3.</title>
        <authorList>
            <consortium name="US DOE Joint Genome Institute"/>
            <person name="Copeland A."/>
            <person name="Lucas S."/>
            <person name="Lapidus A."/>
            <person name="Barry K."/>
            <person name="Glavina del Rio T."/>
            <person name="Dalin E."/>
            <person name="Tice H."/>
            <person name="Pitluck S."/>
            <person name="Kiss H."/>
            <person name="Brettin T."/>
            <person name="Bruce D."/>
            <person name="Detter J.C."/>
            <person name="Han C."/>
            <person name="Schmutz J."/>
            <person name="Larimer F."/>
            <person name="Land M."/>
            <person name="Hauser L."/>
            <person name="Kyrpides N."/>
            <person name="Kim E."/>
            <person name="Wawrik B."/>
            <person name="Richardson P."/>
        </authorList>
    </citation>
    <scope>NUCLEOTIDE SEQUENCE [LARGE SCALE GENOMIC DNA]</scope>
    <source>
        <strain evidence="3">DSM 6200 / JCM 39069 / Hxd3</strain>
    </source>
</reference>
<name>A8ZZ80_DESOH</name>
<dbReference type="eggNOG" id="COG0491">
    <property type="taxonomic scope" value="Bacteria"/>
</dbReference>
<dbReference type="OrthoDB" id="9784009at2"/>
<evidence type="ECO:0000313" key="3">
    <source>
        <dbReference type="Proteomes" id="UP000008561"/>
    </source>
</evidence>
<dbReference type="Pfam" id="PF00753">
    <property type="entry name" value="Lactamase_B"/>
    <property type="match status" value="1"/>
</dbReference>
<evidence type="ECO:0000313" key="2">
    <source>
        <dbReference type="EMBL" id="ABW67233.1"/>
    </source>
</evidence>
<dbReference type="SMART" id="SM00849">
    <property type="entry name" value="Lactamase_B"/>
    <property type="match status" value="1"/>
</dbReference>
<protein>
    <submittedName>
        <fullName evidence="2">Beta-lactamase domain protein</fullName>
    </submittedName>
</protein>
<dbReference type="InterPro" id="IPR050662">
    <property type="entry name" value="Sec-metab_biosynth-thioest"/>
</dbReference>
<proteinExistence type="predicted"/>
<evidence type="ECO:0000259" key="1">
    <source>
        <dbReference type="SMART" id="SM00849"/>
    </source>
</evidence>
<dbReference type="HOGENOM" id="CLU_936035_0_0_7"/>
<dbReference type="PANTHER" id="PTHR23131">
    <property type="entry name" value="ENDORIBONUCLEASE LACTB2"/>
    <property type="match status" value="1"/>
</dbReference>
<accession>A8ZZ80</accession>
<dbReference type="AlphaFoldDB" id="A8ZZ80"/>
<gene>
    <name evidence="2" type="ordered locus">Dole_1429</name>
</gene>
<dbReference type="EMBL" id="CP000859">
    <property type="protein sequence ID" value="ABW67233.1"/>
    <property type="molecule type" value="Genomic_DNA"/>
</dbReference>
<organism evidence="2 3">
    <name type="scientific">Desulfosudis oleivorans (strain DSM 6200 / JCM 39069 / Hxd3)</name>
    <name type="common">Desulfococcus oleovorans</name>
    <dbReference type="NCBI Taxonomy" id="96561"/>
    <lineage>
        <taxon>Bacteria</taxon>
        <taxon>Pseudomonadati</taxon>
        <taxon>Thermodesulfobacteriota</taxon>
        <taxon>Desulfobacteria</taxon>
        <taxon>Desulfobacterales</taxon>
        <taxon>Desulfosudaceae</taxon>
        <taxon>Desulfosudis</taxon>
    </lineage>
</organism>
<dbReference type="InterPro" id="IPR001279">
    <property type="entry name" value="Metallo-B-lactamas"/>
</dbReference>
<dbReference type="KEGG" id="dol:Dole_1429"/>
<dbReference type="STRING" id="96561.Dole_1429"/>
<dbReference type="CDD" id="cd06262">
    <property type="entry name" value="metallo-hydrolase-like_MBL-fold"/>
    <property type="match status" value="1"/>
</dbReference>
<feature type="domain" description="Metallo-beta-lactamase" evidence="1">
    <location>
        <begin position="31"/>
        <end position="217"/>
    </location>
</feature>
<dbReference type="SUPFAM" id="SSF56281">
    <property type="entry name" value="Metallo-hydrolase/oxidoreductase"/>
    <property type="match status" value="1"/>
</dbReference>
<dbReference type="PANTHER" id="PTHR23131:SF0">
    <property type="entry name" value="ENDORIBONUCLEASE LACTB2"/>
    <property type="match status" value="1"/>
</dbReference>